<dbReference type="PANTHER" id="PTHR30188:SF4">
    <property type="entry name" value="PROTEIN TRIGALACTOSYLDIACYLGLYCEROL 1, CHLOROPLASTIC"/>
    <property type="match status" value="1"/>
</dbReference>
<name>A0A3B0UIK2_9ZZZZ</name>
<keyword evidence="1" id="KW-0812">Transmembrane</keyword>
<dbReference type="GO" id="GO:0005548">
    <property type="term" value="F:phospholipid transporter activity"/>
    <property type="evidence" value="ECO:0007669"/>
    <property type="project" value="TreeGrafter"/>
</dbReference>
<dbReference type="AlphaFoldDB" id="A0A3B0UIK2"/>
<feature type="transmembrane region" description="Helical" evidence="1">
    <location>
        <begin position="226"/>
        <end position="245"/>
    </location>
</feature>
<organism evidence="2">
    <name type="scientific">hydrothermal vent metagenome</name>
    <dbReference type="NCBI Taxonomy" id="652676"/>
    <lineage>
        <taxon>unclassified sequences</taxon>
        <taxon>metagenomes</taxon>
        <taxon>ecological metagenomes</taxon>
    </lineage>
</organism>
<evidence type="ECO:0000256" key="1">
    <source>
        <dbReference type="SAM" id="Phobius"/>
    </source>
</evidence>
<dbReference type="GO" id="GO:0043190">
    <property type="term" value="C:ATP-binding cassette (ABC) transporter complex"/>
    <property type="evidence" value="ECO:0007669"/>
    <property type="project" value="InterPro"/>
</dbReference>
<feature type="transmembrane region" description="Helical" evidence="1">
    <location>
        <begin position="43"/>
        <end position="63"/>
    </location>
</feature>
<gene>
    <name evidence="2" type="ORF">MNBD_BACTEROID07-13</name>
</gene>
<proteinExistence type="predicted"/>
<evidence type="ECO:0000313" key="2">
    <source>
        <dbReference type="EMBL" id="VAW28930.1"/>
    </source>
</evidence>
<accession>A0A3B0UIK2</accession>
<dbReference type="EMBL" id="UOET01000298">
    <property type="protein sequence ID" value="VAW28930.1"/>
    <property type="molecule type" value="Genomic_DNA"/>
</dbReference>
<dbReference type="InterPro" id="IPR030802">
    <property type="entry name" value="Permease_MalE"/>
</dbReference>
<keyword evidence="1" id="KW-0472">Membrane</keyword>
<keyword evidence="1" id="KW-1133">Transmembrane helix</keyword>
<dbReference type="PANTHER" id="PTHR30188">
    <property type="entry name" value="ABC TRANSPORTER PERMEASE PROTEIN-RELATED"/>
    <property type="match status" value="1"/>
</dbReference>
<feature type="transmembrane region" description="Helical" evidence="1">
    <location>
        <begin position="136"/>
        <end position="162"/>
    </location>
</feature>
<dbReference type="Pfam" id="PF02405">
    <property type="entry name" value="MlaE"/>
    <property type="match status" value="1"/>
</dbReference>
<protein>
    <submittedName>
        <fullName evidence="2">Phospholipid ABC transporter permease protein MlaE</fullName>
    </submittedName>
</protein>
<feature type="transmembrane region" description="Helical" evidence="1">
    <location>
        <begin position="83"/>
        <end position="101"/>
    </location>
</feature>
<feature type="transmembrane region" description="Helical" evidence="1">
    <location>
        <begin position="183"/>
        <end position="206"/>
    </location>
</feature>
<reference evidence="2" key="1">
    <citation type="submission" date="2018-06" db="EMBL/GenBank/DDBJ databases">
        <authorList>
            <person name="Zhirakovskaya E."/>
        </authorList>
    </citation>
    <scope>NUCLEOTIDE SEQUENCE</scope>
</reference>
<sequence>MKILYQIGEYVVIMFQAFKRPDKGFVFRHQLLYDFKRLGVDSISIISIISLFIGAIIAIQMAYNIDSPFIAKSIIGFSTRQMLVLEISPTIICLILAGKVGSRIASEIGTMRITEQIDALRVMGVNPPNYLILPKIVAAMLYFPVLIVFSIFLGILGGWIMGSITGLIPSADYILGIRSWFDPFTLTYAMIKTVVFAFIITSVSAYKGYTVKGGSVEVGQASTEAIVVSSILIIFSDLILTQLLLT</sequence>